<feature type="transmembrane region" description="Helical" evidence="6">
    <location>
        <begin position="7"/>
        <end position="28"/>
    </location>
</feature>
<evidence type="ECO:0000259" key="7">
    <source>
        <dbReference type="PROSITE" id="PS51780"/>
    </source>
</evidence>
<dbReference type="EMBL" id="CP011102">
    <property type="protein sequence ID" value="AQY51602.1"/>
    <property type="molecule type" value="Genomic_DNA"/>
</dbReference>
<evidence type="ECO:0000256" key="4">
    <source>
        <dbReference type="ARBA" id="ARBA00022801"/>
    </source>
</evidence>
<keyword evidence="6" id="KW-1133">Transmembrane helix</keyword>
<reference evidence="9" key="1">
    <citation type="submission" date="2015-03" db="EMBL/GenBank/DDBJ databases">
        <authorList>
            <person name="Ferrari E."/>
            <person name="Walter M.C."/>
            <person name="Huptas C."/>
            <person name="Scherer S."/>
            <person name="Mueller-Herbst S."/>
        </authorList>
    </citation>
    <scope>NUCLEOTIDE SEQUENCE [LARGE SCALE GENOMIC DNA]</scope>
    <source>
        <strain evidence="9">LWP01</strain>
    </source>
</reference>
<dbReference type="KEGG" id="lwi:UE46_11545"/>
<dbReference type="Proteomes" id="UP000223060">
    <property type="component" value="Chromosome"/>
</dbReference>
<name>A0A1S7FW48_9LIST</name>
<keyword evidence="5" id="KW-0961">Cell wall biogenesis/degradation</keyword>
<dbReference type="InterPro" id="IPR038200">
    <property type="entry name" value="GW_dom_sf"/>
</dbReference>
<feature type="domain" description="GW" evidence="7">
    <location>
        <begin position="205"/>
        <end position="283"/>
    </location>
</feature>
<dbReference type="GO" id="GO:0005576">
    <property type="term" value="C:extracellular region"/>
    <property type="evidence" value="ECO:0007669"/>
    <property type="project" value="UniProtKB-SubCell"/>
</dbReference>
<dbReference type="Gene3D" id="1.10.530.10">
    <property type="match status" value="1"/>
</dbReference>
<dbReference type="Gene3D" id="4.10.80.30">
    <property type="entry name" value="DNA polymerase, domain 6"/>
    <property type="match status" value="1"/>
</dbReference>
<dbReference type="InterPro" id="IPR051056">
    <property type="entry name" value="Glycosyl_Hydrolase_73"/>
</dbReference>
<dbReference type="Pfam" id="PF01832">
    <property type="entry name" value="Glucosaminidase"/>
    <property type="match status" value="1"/>
</dbReference>
<evidence type="ECO:0000256" key="3">
    <source>
        <dbReference type="ARBA" id="ARBA00022729"/>
    </source>
</evidence>
<keyword evidence="6" id="KW-0472">Membrane</keyword>
<dbReference type="GO" id="GO:0071555">
    <property type="term" value="P:cell wall organization"/>
    <property type="evidence" value="ECO:0007669"/>
    <property type="project" value="UniProtKB-KW"/>
</dbReference>
<keyword evidence="9" id="KW-1185">Reference proteome</keyword>
<dbReference type="GO" id="GO:0004040">
    <property type="term" value="F:amidase activity"/>
    <property type="evidence" value="ECO:0007669"/>
    <property type="project" value="InterPro"/>
</dbReference>
<evidence type="ECO:0000256" key="2">
    <source>
        <dbReference type="ARBA" id="ARBA00022525"/>
    </source>
</evidence>
<dbReference type="RefSeq" id="WP_036063456.1">
    <property type="nucleotide sequence ID" value="NZ_CP011102.1"/>
</dbReference>
<keyword evidence="6" id="KW-0812">Transmembrane</keyword>
<proteinExistence type="predicted"/>
<dbReference type="PROSITE" id="PS51780">
    <property type="entry name" value="GW"/>
    <property type="match status" value="1"/>
</dbReference>
<dbReference type="Pfam" id="PF13457">
    <property type="entry name" value="GW"/>
    <property type="match status" value="1"/>
</dbReference>
<accession>A0A1S7FW48</accession>
<evidence type="ECO:0000256" key="1">
    <source>
        <dbReference type="ARBA" id="ARBA00004613"/>
    </source>
</evidence>
<dbReference type="SUPFAM" id="SSF82057">
    <property type="entry name" value="Prokaryotic SH3-related domain"/>
    <property type="match status" value="1"/>
</dbReference>
<keyword evidence="3" id="KW-0732">Signal</keyword>
<gene>
    <name evidence="8" type="ORF">UE46_11545</name>
</gene>
<dbReference type="PRINTS" id="PR01002">
    <property type="entry name" value="FLGFLGJ"/>
</dbReference>
<organism evidence="8 9">
    <name type="scientific">Listeria weihenstephanensis</name>
    <dbReference type="NCBI Taxonomy" id="1006155"/>
    <lineage>
        <taxon>Bacteria</taxon>
        <taxon>Bacillati</taxon>
        <taxon>Bacillota</taxon>
        <taxon>Bacilli</taxon>
        <taxon>Bacillales</taxon>
        <taxon>Listeriaceae</taxon>
        <taxon>Listeria</taxon>
    </lineage>
</organism>
<keyword evidence="2" id="KW-0964">Secreted</keyword>
<comment type="subcellular location">
    <subcellularLocation>
        <location evidence="1">Secreted</location>
    </subcellularLocation>
</comment>
<keyword evidence="4" id="KW-0378">Hydrolase</keyword>
<protein>
    <recommendedName>
        <fullName evidence="7">GW domain-containing protein</fullName>
    </recommendedName>
</protein>
<dbReference type="PANTHER" id="PTHR33308:SF10">
    <property type="entry name" value="EXO-GLUCOSAMINIDASE LYTG"/>
    <property type="match status" value="1"/>
</dbReference>
<dbReference type="NCBIfam" id="NF033202">
    <property type="entry name" value="GW_glycos_SH3"/>
    <property type="match status" value="1"/>
</dbReference>
<dbReference type="InterPro" id="IPR002901">
    <property type="entry name" value="MGlyc_endo_b_GlcNAc-like_dom"/>
</dbReference>
<dbReference type="PANTHER" id="PTHR33308">
    <property type="entry name" value="PEPTIDOGLYCAN HYDROLASE FLGJ"/>
    <property type="match status" value="1"/>
</dbReference>
<evidence type="ECO:0000256" key="6">
    <source>
        <dbReference type="SAM" id="Phobius"/>
    </source>
</evidence>
<evidence type="ECO:0000256" key="5">
    <source>
        <dbReference type="ARBA" id="ARBA00023316"/>
    </source>
</evidence>
<dbReference type="Gene3D" id="2.30.30.170">
    <property type="match status" value="1"/>
</dbReference>
<dbReference type="AlphaFoldDB" id="A0A1S7FW48"/>
<sequence>MRRRKKAPLLIGIILAVVLVGGMLFIAVDKLFFTDDEPVEVTRVDSQQQFIELLAKHAQQIQDEEGILTSITLAQAILESDWGNSGLATEGRNLFGIKGRYQNDSVTMPTQEYQNDTWITVDADFRKYPTWFESLDDHAKLFLKGTSWDKNKYRSVVQAKDYKVAANALQKSGYATDPEYATKLIELIEQRNLEAYDEIYDPIISLKPMQETGSAILTKDTAIWSTPPRTKKAEKVNNLAKYGTEKLEIVQEMQLKNDTWYQIKDAGKILGWVNKDVIRIKTL</sequence>
<dbReference type="SMART" id="SM00047">
    <property type="entry name" value="LYZ2"/>
    <property type="match status" value="1"/>
</dbReference>
<dbReference type="InterPro" id="IPR025987">
    <property type="entry name" value="GW_dom"/>
</dbReference>
<evidence type="ECO:0000313" key="9">
    <source>
        <dbReference type="Proteomes" id="UP000223060"/>
    </source>
</evidence>
<evidence type="ECO:0000313" key="8">
    <source>
        <dbReference type="EMBL" id="AQY51602.1"/>
    </source>
</evidence>